<evidence type="ECO:0000313" key="2">
    <source>
        <dbReference type="EMBL" id="MDN7246464.1"/>
    </source>
</evidence>
<organism evidence="2 3">
    <name type="scientific">Planococcus shenhongbingii</name>
    <dbReference type="NCBI Taxonomy" id="3058398"/>
    <lineage>
        <taxon>Bacteria</taxon>
        <taxon>Bacillati</taxon>
        <taxon>Bacillota</taxon>
        <taxon>Bacilli</taxon>
        <taxon>Bacillales</taxon>
        <taxon>Caryophanaceae</taxon>
        <taxon>Planococcus</taxon>
    </lineage>
</organism>
<dbReference type="EMBL" id="JAUJWU010000003">
    <property type="protein sequence ID" value="MDN7246464.1"/>
    <property type="molecule type" value="Genomic_DNA"/>
</dbReference>
<evidence type="ECO:0000313" key="3">
    <source>
        <dbReference type="Proteomes" id="UP001172142"/>
    </source>
</evidence>
<dbReference type="SUPFAM" id="SSF55729">
    <property type="entry name" value="Acyl-CoA N-acyltransferases (Nat)"/>
    <property type="match status" value="1"/>
</dbReference>
<protein>
    <submittedName>
        <fullName evidence="2">N-acetyltransferase</fullName>
    </submittedName>
</protein>
<keyword evidence="3" id="KW-1185">Reference proteome</keyword>
<dbReference type="RefSeq" id="WP_301856993.1">
    <property type="nucleotide sequence ID" value="NZ_JAUJWU010000003.1"/>
</dbReference>
<evidence type="ECO:0000259" key="1">
    <source>
        <dbReference type="PROSITE" id="PS51186"/>
    </source>
</evidence>
<dbReference type="InterPro" id="IPR000182">
    <property type="entry name" value="GNAT_dom"/>
</dbReference>
<comment type="caution">
    <text evidence="2">The sequence shown here is derived from an EMBL/GenBank/DDBJ whole genome shotgun (WGS) entry which is preliminary data.</text>
</comment>
<reference evidence="2 3" key="1">
    <citation type="submission" date="2023-07" db="EMBL/GenBank/DDBJ databases">
        <title>Novel species in genus Planococcus.</title>
        <authorList>
            <person name="Ning S."/>
        </authorList>
    </citation>
    <scope>NUCLEOTIDE SEQUENCE [LARGE SCALE GENOMIC DNA]</scope>
    <source>
        <strain evidence="2 3">N017</strain>
    </source>
</reference>
<name>A0ABT8NEZ9_9BACL</name>
<dbReference type="Proteomes" id="UP001172142">
    <property type="component" value="Unassembled WGS sequence"/>
</dbReference>
<accession>A0ABT8NEZ9</accession>
<sequence length="292" mass="34205">MEQTIRVLNLEDLPYLEEMETGIEDDYVKRIFEWLVTSDNNRLFGLFLDNQLASICGYSLFAKHYVMLGRIRSDIRYRGKDLATVLTGRVMDEAFKLPEVQWVGANTQEKNLPARRVLEKLELTPYAPIHGATTKDVSKLAKGAPVWHEITDLERKKIWVDKLYVKTGAIFPYECYYSFPASKELFTEDELKKWSFFENKKATRFLIVKKDIKKHHYLHTIYPWNDLAEQPGLWETIDAAYRRLCQEIGEDTLIWMDFTKVQASALPQNHDFELSSPWILYGTGRLKSNHNQ</sequence>
<dbReference type="PROSITE" id="PS51186">
    <property type="entry name" value="GNAT"/>
    <property type="match status" value="1"/>
</dbReference>
<feature type="domain" description="N-acetyltransferase" evidence="1">
    <location>
        <begin position="3"/>
        <end position="153"/>
    </location>
</feature>
<gene>
    <name evidence="2" type="ORF">QWY13_13285</name>
</gene>
<dbReference type="InterPro" id="IPR016181">
    <property type="entry name" value="Acyl_CoA_acyltransferase"/>
</dbReference>
<proteinExistence type="predicted"/>
<dbReference type="Pfam" id="PF00583">
    <property type="entry name" value="Acetyltransf_1"/>
    <property type="match status" value="1"/>
</dbReference>
<dbReference type="Gene3D" id="3.40.630.30">
    <property type="match status" value="1"/>
</dbReference>